<proteinExistence type="inferred from homology"/>
<evidence type="ECO:0000256" key="2">
    <source>
        <dbReference type="ARBA" id="ARBA00023315"/>
    </source>
</evidence>
<reference evidence="5" key="2">
    <citation type="submission" date="2021-04" db="EMBL/GenBank/DDBJ databases">
        <authorList>
            <person name="Gilroy R."/>
        </authorList>
    </citation>
    <scope>NUCLEOTIDE SEQUENCE</scope>
    <source>
        <strain evidence="5">F6-686</strain>
    </source>
</reference>
<dbReference type="InterPro" id="IPR051531">
    <property type="entry name" value="N-acetyltransferase"/>
</dbReference>
<dbReference type="PANTHER" id="PTHR43792:SF8">
    <property type="entry name" value="[RIBOSOMAL PROTEIN US5]-ALANINE N-ACETYLTRANSFERASE"/>
    <property type="match status" value="1"/>
</dbReference>
<feature type="domain" description="N-acetyltransferase" evidence="4">
    <location>
        <begin position="6"/>
        <end position="146"/>
    </location>
</feature>
<evidence type="ECO:0000313" key="6">
    <source>
        <dbReference type="Proteomes" id="UP000823844"/>
    </source>
</evidence>
<dbReference type="GO" id="GO:0008999">
    <property type="term" value="F:protein-N-terminal-alanine acetyltransferase activity"/>
    <property type="evidence" value="ECO:0007669"/>
    <property type="project" value="TreeGrafter"/>
</dbReference>
<name>A0A9E2KS96_9LACO</name>
<keyword evidence="1" id="KW-0808">Transferase</keyword>
<keyword evidence="2" id="KW-0012">Acyltransferase</keyword>
<dbReference type="Gene3D" id="3.40.630.30">
    <property type="match status" value="1"/>
</dbReference>
<comment type="caution">
    <text evidence="5">The sequence shown here is derived from an EMBL/GenBank/DDBJ whole genome shotgun (WGS) entry which is preliminary data.</text>
</comment>
<dbReference type="AlphaFoldDB" id="A0A9E2KS96"/>
<dbReference type="Pfam" id="PF13302">
    <property type="entry name" value="Acetyltransf_3"/>
    <property type="match status" value="1"/>
</dbReference>
<dbReference type="Proteomes" id="UP000823844">
    <property type="component" value="Unassembled WGS sequence"/>
</dbReference>
<organism evidence="5 6">
    <name type="scientific">Candidatus Lactobacillus pullistercoris</name>
    <dbReference type="NCBI Taxonomy" id="2838636"/>
    <lineage>
        <taxon>Bacteria</taxon>
        <taxon>Bacillati</taxon>
        <taxon>Bacillota</taxon>
        <taxon>Bacilli</taxon>
        <taxon>Lactobacillales</taxon>
        <taxon>Lactobacillaceae</taxon>
        <taxon>Lactobacillus</taxon>
    </lineage>
</organism>
<sequence>MLEGKRVFLRHFVETDAPTLLKWGQDEHYHKLAAFEKIADLSEAQTASSQYAKRLYSYALCLKSSKEVIGLVELYERGMDLQGGLLKTKELGFLLDKNFEHHGYMTEGLALIFDDAFGVKGQTEIWAGTFSSNLKAQKFLENLHFKYMYTADYSQITNLFSYQEKYYLLKREEWLKIKQNTKS</sequence>
<evidence type="ECO:0000313" key="5">
    <source>
        <dbReference type="EMBL" id="MBU3829151.1"/>
    </source>
</evidence>
<protein>
    <submittedName>
        <fullName evidence="5">GNAT family N-acetyltransferase</fullName>
    </submittedName>
</protein>
<dbReference type="PANTHER" id="PTHR43792">
    <property type="entry name" value="GNAT FAMILY, PUTATIVE (AFU_ORTHOLOGUE AFUA_3G00765)-RELATED-RELATED"/>
    <property type="match status" value="1"/>
</dbReference>
<reference evidence="5" key="1">
    <citation type="journal article" date="2021" name="PeerJ">
        <title>Extensive microbial diversity within the chicken gut microbiome revealed by metagenomics and culture.</title>
        <authorList>
            <person name="Gilroy R."/>
            <person name="Ravi A."/>
            <person name="Getino M."/>
            <person name="Pursley I."/>
            <person name="Horton D.L."/>
            <person name="Alikhan N.F."/>
            <person name="Baker D."/>
            <person name="Gharbi K."/>
            <person name="Hall N."/>
            <person name="Watson M."/>
            <person name="Adriaenssens E.M."/>
            <person name="Foster-Nyarko E."/>
            <person name="Jarju S."/>
            <person name="Secka A."/>
            <person name="Antonio M."/>
            <person name="Oren A."/>
            <person name="Chaudhuri R.R."/>
            <person name="La Ragione R."/>
            <person name="Hildebrand F."/>
            <person name="Pallen M.J."/>
        </authorList>
    </citation>
    <scope>NUCLEOTIDE SEQUENCE</scope>
    <source>
        <strain evidence="5">F6-686</strain>
    </source>
</reference>
<dbReference type="SUPFAM" id="SSF55729">
    <property type="entry name" value="Acyl-CoA N-acyltransferases (Nat)"/>
    <property type="match status" value="1"/>
</dbReference>
<comment type="similarity">
    <text evidence="3">Belongs to the acetyltransferase family. RimJ subfamily.</text>
</comment>
<evidence type="ECO:0000256" key="1">
    <source>
        <dbReference type="ARBA" id="ARBA00022679"/>
    </source>
</evidence>
<evidence type="ECO:0000259" key="4">
    <source>
        <dbReference type="Pfam" id="PF13302"/>
    </source>
</evidence>
<dbReference type="InterPro" id="IPR016181">
    <property type="entry name" value="Acyl_CoA_acyltransferase"/>
</dbReference>
<dbReference type="InterPro" id="IPR000182">
    <property type="entry name" value="GNAT_dom"/>
</dbReference>
<evidence type="ECO:0000256" key="3">
    <source>
        <dbReference type="ARBA" id="ARBA00038502"/>
    </source>
</evidence>
<dbReference type="EMBL" id="JAHLFT010000110">
    <property type="protein sequence ID" value="MBU3829151.1"/>
    <property type="molecule type" value="Genomic_DNA"/>
</dbReference>
<gene>
    <name evidence="5" type="ORF">H9806_08580</name>
</gene>
<dbReference type="GO" id="GO:0005737">
    <property type="term" value="C:cytoplasm"/>
    <property type="evidence" value="ECO:0007669"/>
    <property type="project" value="TreeGrafter"/>
</dbReference>
<accession>A0A9E2KS96</accession>